<keyword evidence="4 9" id="KW-0732">Signal</keyword>
<dbReference type="GO" id="GO:0030203">
    <property type="term" value="P:glycosaminoglycan metabolic process"/>
    <property type="evidence" value="ECO:0007669"/>
    <property type="project" value="TreeGrafter"/>
</dbReference>
<evidence type="ECO:0000256" key="5">
    <source>
        <dbReference type="ARBA" id="ARBA00022801"/>
    </source>
</evidence>
<dbReference type="InterPro" id="IPR029019">
    <property type="entry name" value="HEX_eukaryotic_N"/>
</dbReference>
<dbReference type="InterPro" id="IPR015883">
    <property type="entry name" value="Glyco_hydro_20_cat"/>
</dbReference>
<dbReference type="Pfam" id="PF00728">
    <property type="entry name" value="Glyco_hydro_20"/>
    <property type="match status" value="1"/>
</dbReference>
<gene>
    <name evidence="12" type="ORF">g.11281</name>
</gene>
<evidence type="ECO:0000256" key="3">
    <source>
        <dbReference type="ARBA" id="ARBA00012663"/>
    </source>
</evidence>
<evidence type="ECO:0000256" key="7">
    <source>
        <dbReference type="ARBA" id="ARBA00023295"/>
    </source>
</evidence>
<keyword evidence="5" id="KW-0378">Hydrolase</keyword>
<dbReference type="InterPro" id="IPR025705">
    <property type="entry name" value="Beta_hexosaminidase_sua/sub"/>
</dbReference>
<evidence type="ECO:0000313" key="12">
    <source>
        <dbReference type="EMBL" id="JAS42062.1"/>
    </source>
</evidence>
<proteinExistence type="inferred from homology"/>
<dbReference type="PRINTS" id="PR00738">
    <property type="entry name" value="GLHYDRLASE20"/>
</dbReference>
<dbReference type="GO" id="GO:0005764">
    <property type="term" value="C:lysosome"/>
    <property type="evidence" value="ECO:0007669"/>
    <property type="project" value="TreeGrafter"/>
</dbReference>
<evidence type="ECO:0000256" key="8">
    <source>
        <dbReference type="PIRSR" id="PIRSR001093-1"/>
    </source>
</evidence>
<dbReference type="FunFam" id="3.20.20.80:FF:000063">
    <property type="entry name" value="Beta-hexosaminidase"/>
    <property type="match status" value="1"/>
</dbReference>
<keyword evidence="7" id="KW-0326">Glycosidase</keyword>
<dbReference type="SUPFAM" id="SSF51445">
    <property type="entry name" value="(Trans)glycosidases"/>
    <property type="match status" value="1"/>
</dbReference>
<dbReference type="EMBL" id="GECZ01027707">
    <property type="protein sequence ID" value="JAS42062.1"/>
    <property type="molecule type" value="Transcribed_RNA"/>
</dbReference>
<feature type="active site" description="Proton donor" evidence="8">
    <location>
        <position position="343"/>
    </location>
</feature>
<dbReference type="InterPro" id="IPR017853">
    <property type="entry name" value="GH"/>
</dbReference>
<dbReference type="GO" id="GO:0005975">
    <property type="term" value="P:carbohydrate metabolic process"/>
    <property type="evidence" value="ECO:0007669"/>
    <property type="project" value="InterPro"/>
</dbReference>
<dbReference type="InterPro" id="IPR029018">
    <property type="entry name" value="Hex-like_dom2"/>
</dbReference>
<accession>A0A1B6EVU7</accession>
<comment type="similarity">
    <text evidence="2">Belongs to the glycosyl hydrolase 20 family.</text>
</comment>
<evidence type="ECO:0000259" key="11">
    <source>
        <dbReference type="Pfam" id="PF14845"/>
    </source>
</evidence>
<dbReference type="CDD" id="cd06562">
    <property type="entry name" value="GH20_HexA_HexB-like"/>
    <property type="match status" value="1"/>
</dbReference>
<evidence type="ECO:0000256" key="2">
    <source>
        <dbReference type="ARBA" id="ARBA00006285"/>
    </source>
</evidence>
<keyword evidence="6" id="KW-0325">Glycoprotein</keyword>
<sequence>MITTEISLSQYSAMSWLVQLFLLLCCTKCSLSWVHEHTRGQVWPLPRYISYQNTLNYINPANFSFKKITNNTCPILEEAVKRYTDVIKKMLPHHHHQWQGCSDGESLQEVLVALTGPCEEWPYLHMDEHYEVHVNRPDYDNLTIVSSSSVWGLLRGLESFSQLVTPSTDAAGCLVLNSTDILDYPRFKHRGLLLDTSRHYLPVSVILNILAAMEMNKMNVFHWHIVDDESFPYQSITYPSLSDKGAYDPKTLIYTQNNVKSIIEYARLRGIRVIPEFDSPGHTKAWGGGANKLLTACFTNGSFNGEFGPIDPSRSQNFKFVRTLLEEVKSVFPDKYIHVGGDEVQFGFQCWMSNPTVTQFMKDNNITSPENLEGYYMNQVLDMVYNINASAIVWEEVFKHGDPLHNDTVIQIWRSNRTEMLNEVTKEGKYALLSQGWYLDHISDQWQDFYKIDPTDFNGTVAQYQLVLGGEACMWGEMVDETNIVSRIWPRASAVAERLWSQKVVGKTAPAPRLNEHVCRMKQRGVAAQPANGP</sequence>
<dbReference type="Gene3D" id="3.30.379.10">
    <property type="entry name" value="Chitobiase/beta-hexosaminidase domain 2-like"/>
    <property type="match status" value="1"/>
</dbReference>
<dbReference type="GO" id="GO:0004563">
    <property type="term" value="F:beta-N-acetylhexosaminidase activity"/>
    <property type="evidence" value="ECO:0007669"/>
    <property type="project" value="UniProtKB-EC"/>
</dbReference>
<evidence type="ECO:0000256" key="1">
    <source>
        <dbReference type="ARBA" id="ARBA00001231"/>
    </source>
</evidence>
<protein>
    <recommendedName>
        <fullName evidence="3">beta-N-acetylhexosaminidase</fullName>
        <ecNumber evidence="3">3.2.1.52</ecNumber>
    </recommendedName>
</protein>
<dbReference type="PIRSF" id="PIRSF001093">
    <property type="entry name" value="B-hxosamndse_ab_euk"/>
    <property type="match status" value="1"/>
</dbReference>
<dbReference type="SUPFAM" id="SSF55545">
    <property type="entry name" value="beta-N-acetylhexosaminidase-like domain"/>
    <property type="match status" value="1"/>
</dbReference>
<dbReference type="Gene3D" id="3.20.20.80">
    <property type="entry name" value="Glycosidases"/>
    <property type="match status" value="1"/>
</dbReference>
<feature type="domain" description="Beta-hexosaminidase eukaryotic type N-terminal" evidence="11">
    <location>
        <begin position="42"/>
        <end position="163"/>
    </location>
</feature>
<name>A0A1B6EVU7_9HEMI</name>
<dbReference type="GO" id="GO:0016020">
    <property type="term" value="C:membrane"/>
    <property type="evidence" value="ECO:0007669"/>
    <property type="project" value="TreeGrafter"/>
</dbReference>
<evidence type="ECO:0000256" key="4">
    <source>
        <dbReference type="ARBA" id="ARBA00022729"/>
    </source>
</evidence>
<dbReference type="PANTHER" id="PTHR22600:SF21">
    <property type="entry name" value="BETA-HEXOSAMINIDASE A"/>
    <property type="match status" value="1"/>
</dbReference>
<feature type="signal peptide" evidence="9">
    <location>
        <begin position="1"/>
        <end position="32"/>
    </location>
</feature>
<evidence type="ECO:0000256" key="9">
    <source>
        <dbReference type="SAM" id="SignalP"/>
    </source>
</evidence>
<evidence type="ECO:0000259" key="10">
    <source>
        <dbReference type="Pfam" id="PF00728"/>
    </source>
</evidence>
<dbReference type="AlphaFoldDB" id="A0A1B6EVU7"/>
<evidence type="ECO:0000256" key="6">
    <source>
        <dbReference type="ARBA" id="ARBA00023180"/>
    </source>
</evidence>
<dbReference type="Pfam" id="PF14845">
    <property type="entry name" value="Glycohydro_20b2"/>
    <property type="match status" value="1"/>
</dbReference>
<organism evidence="12">
    <name type="scientific">Cuerna arida</name>
    <dbReference type="NCBI Taxonomy" id="1464854"/>
    <lineage>
        <taxon>Eukaryota</taxon>
        <taxon>Metazoa</taxon>
        <taxon>Ecdysozoa</taxon>
        <taxon>Arthropoda</taxon>
        <taxon>Hexapoda</taxon>
        <taxon>Insecta</taxon>
        <taxon>Pterygota</taxon>
        <taxon>Neoptera</taxon>
        <taxon>Paraneoptera</taxon>
        <taxon>Hemiptera</taxon>
        <taxon>Auchenorrhyncha</taxon>
        <taxon>Membracoidea</taxon>
        <taxon>Cicadellidae</taxon>
        <taxon>Cicadellinae</taxon>
        <taxon>Proconiini</taxon>
        <taxon>Cuerna</taxon>
    </lineage>
</organism>
<feature type="non-terminal residue" evidence="12">
    <location>
        <position position="534"/>
    </location>
</feature>
<dbReference type="EC" id="3.2.1.52" evidence="3"/>
<feature type="domain" description="Glycoside hydrolase family 20 catalytic" evidence="10">
    <location>
        <begin position="187"/>
        <end position="502"/>
    </location>
</feature>
<comment type="catalytic activity">
    <reaction evidence="1">
        <text>Hydrolysis of terminal non-reducing N-acetyl-D-hexosamine residues in N-acetyl-beta-D-hexosaminides.</text>
        <dbReference type="EC" id="3.2.1.52"/>
    </reaction>
</comment>
<feature type="chain" id="PRO_5008582399" description="beta-N-acetylhexosaminidase" evidence="9">
    <location>
        <begin position="33"/>
        <end position="534"/>
    </location>
</feature>
<dbReference type="GO" id="GO:0006689">
    <property type="term" value="P:ganglioside catabolic process"/>
    <property type="evidence" value="ECO:0007669"/>
    <property type="project" value="TreeGrafter"/>
</dbReference>
<reference evidence="12" key="1">
    <citation type="submission" date="2015-11" db="EMBL/GenBank/DDBJ databases">
        <title>De novo transcriptome assembly of four potential Pierce s Disease insect vectors from Arizona vineyards.</title>
        <authorList>
            <person name="Tassone E.E."/>
        </authorList>
    </citation>
    <scope>NUCLEOTIDE SEQUENCE</scope>
</reference>
<dbReference type="PANTHER" id="PTHR22600">
    <property type="entry name" value="BETA-HEXOSAMINIDASE"/>
    <property type="match status" value="1"/>
</dbReference>